<evidence type="ECO:0000259" key="3">
    <source>
        <dbReference type="PROSITE" id="PS50930"/>
    </source>
</evidence>
<evidence type="ECO:0000313" key="5">
    <source>
        <dbReference type="Proteomes" id="UP000033047"/>
    </source>
</evidence>
<dbReference type="GO" id="GO:0003677">
    <property type="term" value="F:DNA binding"/>
    <property type="evidence" value="ECO:0007669"/>
    <property type="project" value="InterPro"/>
</dbReference>
<feature type="domain" description="Response regulatory" evidence="2">
    <location>
        <begin position="5"/>
        <end position="118"/>
    </location>
</feature>
<feature type="domain" description="HTH LytTR-type" evidence="3">
    <location>
        <begin position="152"/>
        <end position="259"/>
    </location>
</feature>
<dbReference type="PANTHER" id="PTHR37299:SF1">
    <property type="entry name" value="STAGE 0 SPORULATION PROTEIN A HOMOLOG"/>
    <property type="match status" value="1"/>
</dbReference>
<dbReference type="STRING" id="927665.HMPREF1535_00891"/>
<sequence>MNKIKAAIIEDEIPAARLLNKMLTELRPEWEILVLPGNVEGAVKWYQDNPHPDILFLDIQLTDGVSFSFIEQANPESMIVFTTAYDEYAIRAFKANSIDYLLKPIDKERLGEALEKYEKLTSKFYKEFNKQGDILEILQNITNPAKKYRTRFLISGEDKLFTLQVDDIAYFYSENKITFAVTNQNKEHIIDLSLDKLCEQLDPDRFFRTNRQTIVSVQAIQKIESYFLGKVVVKVIPPFKDKIIVSREKISAFKLWLNY</sequence>
<gene>
    <name evidence="4" type="ORF">HMPREF1535_00891</name>
</gene>
<accession>A0A0F5JLR9</accession>
<dbReference type="PANTHER" id="PTHR37299">
    <property type="entry name" value="TRANSCRIPTIONAL REGULATOR-RELATED"/>
    <property type="match status" value="1"/>
</dbReference>
<dbReference type="InterPro" id="IPR007492">
    <property type="entry name" value="LytTR_DNA-bd_dom"/>
</dbReference>
<dbReference type="RefSeq" id="WP_046145394.1">
    <property type="nucleotide sequence ID" value="NZ_KQ033912.1"/>
</dbReference>
<dbReference type="Gene3D" id="2.40.50.1020">
    <property type="entry name" value="LytTr DNA-binding domain"/>
    <property type="match status" value="1"/>
</dbReference>
<keyword evidence="1" id="KW-0597">Phosphoprotein</keyword>
<name>A0A0F5JLR9_9BACT</name>
<evidence type="ECO:0008006" key="6">
    <source>
        <dbReference type="Google" id="ProtNLM"/>
    </source>
</evidence>
<dbReference type="EMBL" id="AQHV01000005">
    <property type="protein sequence ID" value="KKB58756.1"/>
    <property type="molecule type" value="Genomic_DNA"/>
</dbReference>
<dbReference type="GO" id="GO:0000156">
    <property type="term" value="F:phosphorelay response regulator activity"/>
    <property type="evidence" value="ECO:0007669"/>
    <property type="project" value="InterPro"/>
</dbReference>
<evidence type="ECO:0000259" key="2">
    <source>
        <dbReference type="PROSITE" id="PS50110"/>
    </source>
</evidence>
<dbReference type="Pfam" id="PF00072">
    <property type="entry name" value="Response_reg"/>
    <property type="match status" value="1"/>
</dbReference>
<dbReference type="PATRIC" id="fig|927665.4.peg.910"/>
<reference evidence="4 5" key="1">
    <citation type="submission" date="2013-04" db="EMBL/GenBank/DDBJ databases">
        <title>The Genome Sequence of Parabacteroides goldsteinii DSM 19448.</title>
        <authorList>
            <consortium name="The Broad Institute Genomics Platform"/>
            <person name="Earl A."/>
            <person name="Ward D."/>
            <person name="Feldgarden M."/>
            <person name="Gevers D."/>
            <person name="Martens E."/>
            <person name="Sakamoto M."/>
            <person name="Benno Y."/>
            <person name="Song Y."/>
            <person name="Liu C."/>
            <person name="Lee J."/>
            <person name="Bolanos M."/>
            <person name="Vaisanen M.L."/>
            <person name="Finegold S.M."/>
            <person name="Walker B."/>
            <person name="Young S."/>
            <person name="Zeng Q."/>
            <person name="Gargeya S."/>
            <person name="Fitzgerald M."/>
            <person name="Haas B."/>
            <person name="Abouelleil A."/>
            <person name="Allen A.W."/>
            <person name="Alvarado L."/>
            <person name="Arachchi H.M."/>
            <person name="Berlin A.M."/>
            <person name="Chapman S.B."/>
            <person name="Gainer-Dewar J."/>
            <person name="Goldberg J."/>
            <person name="Griggs A."/>
            <person name="Gujja S."/>
            <person name="Hansen M."/>
            <person name="Howarth C."/>
            <person name="Imamovic A."/>
            <person name="Ireland A."/>
            <person name="Larimer J."/>
            <person name="McCowan C."/>
            <person name="Murphy C."/>
            <person name="Pearson M."/>
            <person name="Poon T.W."/>
            <person name="Priest M."/>
            <person name="Roberts A."/>
            <person name="Saif S."/>
            <person name="Shea T."/>
            <person name="Sisk P."/>
            <person name="Sykes S."/>
            <person name="Wortman J."/>
            <person name="Nusbaum C."/>
            <person name="Birren B."/>
        </authorList>
    </citation>
    <scope>NUCLEOTIDE SEQUENCE [LARGE SCALE GENOMIC DNA]</scope>
    <source>
        <strain evidence="4 5">DSM 19448</strain>
    </source>
</reference>
<dbReference type="PROSITE" id="PS50930">
    <property type="entry name" value="HTH_LYTTR"/>
    <property type="match status" value="1"/>
</dbReference>
<dbReference type="Gene3D" id="3.40.50.2300">
    <property type="match status" value="1"/>
</dbReference>
<dbReference type="AlphaFoldDB" id="A0A0F5JLR9"/>
<dbReference type="InterPro" id="IPR001789">
    <property type="entry name" value="Sig_transdc_resp-reg_receiver"/>
</dbReference>
<comment type="caution">
    <text evidence="4">The sequence shown here is derived from an EMBL/GenBank/DDBJ whole genome shotgun (WGS) entry which is preliminary data.</text>
</comment>
<dbReference type="PROSITE" id="PS50110">
    <property type="entry name" value="RESPONSE_REGULATORY"/>
    <property type="match status" value="1"/>
</dbReference>
<dbReference type="Proteomes" id="UP000033047">
    <property type="component" value="Unassembled WGS sequence"/>
</dbReference>
<dbReference type="InterPro" id="IPR046947">
    <property type="entry name" value="LytR-like"/>
</dbReference>
<feature type="modified residue" description="4-aspartylphosphate" evidence="1">
    <location>
        <position position="58"/>
    </location>
</feature>
<evidence type="ECO:0000256" key="1">
    <source>
        <dbReference type="PROSITE-ProRule" id="PRU00169"/>
    </source>
</evidence>
<dbReference type="Pfam" id="PF04397">
    <property type="entry name" value="LytTR"/>
    <property type="match status" value="1"/>
</dbReference>
<evidence type="ECO:0000313" key="4">
    <source>
        <dbReference type="EMBL" id="KKB58756.1"/>
    </source>
</evidence>
<dbReference type="SUPFAM" id="SSF52172">
    <property type="entry name" value="CheY-like"/>
    <property type="match status" value="1"/>
</dbReference>
<proteinExistence type="predicted"/>
<dbReference type="SMART" id="SM00850">
    <property type="entry name" value="LytTR"/>
    <property type="match status" value="1"/>
</dbReference>
<protein>
    <recommendedName>
        <fullName evidence="6">Response regulatory domain-containing protein</fullName>
    </recommendedName>
</protein>
<dbReference type="HOGENOM" id="CLU_000445_14_1_10"/>
<dbReference type="FunFam" id="3.40.50.2300:FF:000361">
    <property type="entry name" value="Two-component system response regulator"/>
    <property type="match status" value="1"/>
</dbReference>
<organism evidence="4 5">
    <name type="scientific">Parabacteroides goldsteinii DSM 19448 = WAL 12034</name>
    <dbReference type="NCBI Taxonomy" id="927665"/>
    <lineage>
        <taxon>Bacteria</taxon>
        <taxon>Pseudomonadati</taxon>
        <taxon>Bacteroidota</taxon>
        <taxon>Bacteroidia</taxon>
        <taxon>Bacteroidales</taxon>
        <taxon>Tannerellaceae</taxon>
        <taxon>Parabacteroides</taxon>
    </lineage>
</organism>
<dbReference type="SMART" id="SM00448">
    <property type="entry name" value="REC"/>
    <property type="match status" value="1"/>
</dbReference>
<dbReference type="InterPro" id="IPR011006">
    <property type="entry name" value="CheY-like_superfamily"/>
</dbReference>